<dbReference type="AlphaFoldDB" id="C4FM50"/>
<feature type="chain" id="PRO_5002938153" evidence="1">
    <location>
        <begin position="24"/>
        <end position="170"/>
    </location>
</feature>
<comment type="caution">
    <text evidence="3">The sequence shown here is derived from an EMBL/GenBank/DDBJ whole genome shotgun (WGS) entry which is preliminary data.</text>
</comment>
<evidence type="ECO:0000259" key="2">
    <source>
        <dbReference type="Pfam" id="PF13098"/>
    </source>
</evidence>
<feature type="domain" description="Thioredoxin-like fold" evidence="2">
    <location>
        <begin position="38"/>
        <end position="142"/>
    </location>
</feature>
<sequence length="170" mass="19551">MKKSFILLILPIMFLFYSCNKQSEPKFTVDPNPVIKQAMENKKNLIVIFESETCHYCDKLNREVLKDMEVKQSLIKNNVEIAIVNVDGKRKVLDPEGKKEVDEQTLAGIYRVTGYPTIAVFLPDKNYELYGVIPGFIPKDYFIMLADFVGSKCYQKIDSFQKYVENGGKC</sequence>
<dbReference type="Pfam" id="PF13098">
    <property type="entry name" value="Thioredoxin_2"/>
    <property type="match status" value="1"/>
</dbReference>
<accession>C4FM50</accession>
<protein>
    <submittedName>
        <fullName evidence="3">Putative thiol:disulfide interchange protein</fullName>
    </submittedName>
</protein>
<dbReference type="PROSITE" id="PS51257">
    <property type="entry name" value="PROKAR_LIPOPROTEIN"/>
    <property type="match status" value="1"/>
</dbReference>
<keyword evidence="4" id="KW-1185">Reference proteome</keyword>
<dbReference type="InterPro" id="IPR036249">
    <property type="entry name" value="Thioredoxin-like_sf"/>
</dbReference>
<dbReference type="InterPro" id="IPR012336">
    <property type="entry name" value="Thioredoxin-like_fold"/>
</dbReference>
<gene>
    <name evidence="3" type="ORF">SULYE_1654</name>
</gene>
<keyword evidence="1" id="KW-0732">Signal</keyword>
<evidence type="ECO:0000313" key="4">
    <source>
        <dbReference type="Proteomes" id="UP000005540"/>
    </source>
</evidence>
<evidence type="ECO:0000256" key="1">
    <source>
        <dbReference type="SAM" id="SignalP"/>
    </source>
</evidence>
<dbReference type="SUPFAM" id="SSF52833">
    <property type="entry name" value="Thioredoxin-like"/>
    <property type="match status" value="1"/>
</dbReference>
<feature type="signal peptide" evidence="1">
    <location>
        <begin position="1"/>
        <end position="23"/>
    </location>
</feature>
<reference evidence="3 4" key="1">
    <citation type="submission" date="2009-04" db="EMBL/GenBank/DDBJ databases">
        <authorList>
            <person name="Reysenbach A.-L."/>
            <person name="Heidelberg J.F."/>
            <person name="Nelson W.C."/>
        </authorList>
    </citation>
    <scope>NUCLEOTIDE SEQUENCE [LARGE SCALE GENOMIC DNA]</scope>
    <source>
        <strain evidence="3 4">SS-5</strain>
    </source>
</reference>
<proteinExistence type="predicted"/>
<dbReference type="OrthoDB" id="9811036at2"/>
<dbReference type="EMBL" id="ABZS01000207">
    <property type="protein sequence ID" value="EEP59851.1"/>
    <property type="molecule type" value="Genomic_DNA"/>
</dbReference>
<dbReference type="Gene3D" id="3.40.30.10">
    <property type="entry name" value="Glutaredoxin"/>
    <property type="match status" value="1"/>
</dbReference>
<dbReference type="RefSeq" id="WP_007548148.1">
    <property type="nucleotide sequence ID" value="NZ_ABZS01000207.1"/>
</dbReference>
<organism evidence="3 4">
    <name type="scientific">Sulfurihydrogenibium yellowstonense SS-5</name>
    <dbReference type="NCBI Taxonomy" id="432331"/>
    <lineage>
        <taxon>Bacteria</taxon>
        <taxon>Pseudomonadati</taxon>
        <taxon>Aquificota</taxon>
        <taxon>Aquificia</taxon>
        <taxon>Aquificales</taxon>
        <taxon>Hydrogenothermaceae</taxon>
        <taxon>Sulfurihydrogenibium</taxon>
    </lineage>
</organism>
<dbReference type="Proteomes" id="UP000005540">
    <property type="component" value="Unassembled WGS sequence"/>
</dbReference>
<name>C4FM50_9AQUI</name>
<evidence type="ECO:0000313" key="3">
    <source>
        <dbReference type="EMBL" id="EEP59851.1"/>
    </source>
</evidence>